<dbReference type="Proteomes" id="UP001396646">
    <property type="component" value="Unassembled WGS sequence"/>
</dbReference>
<name>A0ABU9KSK4_9EURY</name>
<protein>
    <recommendedName>
        <fullName evidence="3">DUF1616 domain-containing protein</fullName>
    </recommendedName>
</protein>
<proteinExistence type="predicted"/>
<comment type="caution">
    <text evidence="1">The sequence shown here is derived from an EMBL/GenBank/DDBJ whole genome shotgun (WGS) entry which is preliminary data.</text>
</comment>
<keyword evidence="2" id="KW-1185">Reference proteome</keyword>
<accession>A0ABU9KSK4</accession>
<reference evidence="1 2" key="1">
    <citation type="submission" date="2024-04" db="EMBL/GenBank/DDBJ databases">
        <title>Methanococcoides sp. LMO-2.</title>
        <authorList>
            <person name="Liang L."/>
        </authorList>
    </citation>
    <scope>NUCLEOTIDE SEQUENCE [LARGE SCALE GENOMIC DNA]</scope>
    <source>
        <strain evidence="1 2">LMO-2</strain>
    </source>
</reference>
<gene>
    <name evidence="1" type="ORF">WOA13_05455</name>
</gene>
<evidence type="ECO:0008006" key="3">
    <source>
        <dbReference type="Google" id="ProtNLM"/>
    </source>
</evidence>
<dbReference type="EMBL" id="JBCAUS010000003">
    <property type="protein sequence ID" value="MEL4305272.1"/>
    <property type="molecule type" value="Genomic_DNA"/>
</dbReference>
<organism evidence="1 2">
    <name type="scientific">Methanococcoides cohabitans</name>
    <dbReference type="NCBI Taxonomy" id="3136559"/>
    <lineage>
        <taxon>Archaea</taxon>
        <taxon>Methanobacteriati</taxon>
        <taxon>Methanobacteriota</taxon>
        <taxon>Stenosarchaea group</taxon>
        <taxon>Methanomicrobia</taxon>
        <taxon>Methanosarcinales</taxon>
        <taxon>Methanosarcinaceae</taxon>
        <taxon>Methanococcoides</taxon>
    </lineage>
</organism>
<evidence type="ECO:0000313" key="2">
    <source>
        <dbReference type="Proteomes" id="UP001396646"/>
    </source>
</evidence>
<dbReference type="RefSeq" id="WP_342126943.1">
    <property type="nucleotide sequence ID" value="NZ_JBCAUS010000003.1"/>
</dbReference>
<sequence>MRNSLKVALVIASIIAVLVVVNYSSVLNYTTNKESAEQTAGIWGEQLENDVFVPETYGYEDKLIFTFILRDPEYSADYYATYEIKEDGNTIESANSKLYENVTLDEPIVIEISRETSSVYELEMMITDEEENKVHQSGVTIGTKDQK</sequence>
<evidence type="ECO:0000313" key="1">
    <source>
        <dbReference type="EMBL" id="MEL4305272.1"/>
    </source>
</evidence>